<feature type="transmembrane region" description="Helical" evidence="1">
    <location>
        <begin position="88"/>
        <end position="110"/>
    </location>
</feature>
<feature type="transmembrane region" description="Helical" evidence="1">
    <location>
        <begin position="179"/>
        <end position="200"/>
    </location>
</feature>
<feature type="transmembrane region" description="Helical" evidence="1">
    <location>
        <begin position="28"/>
        <end position="46"/>
    </location>
</feature>
<reference evidence="2 3" key="1">
    <citation type="submission" date="2018-06" db="EMBL/GenBank/DDBJ databases">
        <title>Genomic Encyclopedia of Archaeal and Bacterial Type Strains, Phase II (KMG-II): from individual species to whole genera.</title>
        <authorList>
            <person name="Goeker M."/>
        </authorList>
    </citation>
    <scope>NUCLEOTIDE SEQUENCE [LARGE SCALE GENOMIC DNA]</scope>
    <source>
        <strain evidence="2 3">DSM 15361</strain>
    </source>
</reference>
<keyword evidence="1" id="KW-0472">Membrane</keyword>
<feature type="transmembrane region" description="Helical" evidence="1">
    <location>
        <begin position="116"/>
        <end position="134"/>
    </location>
</feature>
<feature type="transmembrane region" description="Helical" evidence="1">
    <location>
        <begin position="242"/>
        <end position="262"/>
    </location>
</feature>
<dbReference type="SUPFAM" id="SSF103481">
    <property type="entry name" value="Multidrug resistance efflux transporter EmrE"/>
    <property type="match status" value="1"/>
</dbReference>
<dbReference type="AlphaFoldDB" id="A0A2W7IMR3"/>
<keyword evidence="1" id="KW-0812">Transmembrane</keyword>
<sequence length="289" mass="32037">MIYLLLSILSSSLIYVAFKLLDKFDIRISYAIVINYLTAVVAGYLGHSKSFDAQTIINADWFWGALILGFLFIVVFNLMALTTKINGLSAVSVASKMSLSIPIIFVIFYYKESASVLKILAIILALVAVYLASVKTRKGITFKKNTLIFPVLVFFGSGIIETGIKYLEQNYVAHDDVALFSMTLFIVAASLGILISIYHFFIKKIKFTYKEILGGIALGIPNYYSVYFFIQALRGNLDSSTVFLINNVAIVMLSTLLGIALFKEKILRKNWIGIALAVVSIILVALTTQ</sequence>
<evidence type="ECO:0000313" key="2">
    <source>
        <dbReference type="EMBL" id="PZW40647.1"/>
    </source>
</evidence>
<feature type="transmembrane region" description="Helical" evidence="1">
    <location>
        <begin position="61"/>
        <end position="81"/>
    </location>
</feature>
<protein>
    <submittedName>
        <fullName evidence="2">EamA-like transporter family protein</fullName>
    </submittedName>
</protein>
<dbReference type="Gene3D" id="1.10.3730.20">
    <property type="match status" value="1"/>
</dbReference>
<dbReference type="EMBL" id="QKYV01000004">
    <property type="protein sequence ID" value="PZW40647.1"/>
    <property type="molecule type" value="Genomic_DNA"/>
</dbReference>
<comment type="caution">
    <text evidence="2">The sequence shown here is derived from an EMBL/GenBank/DDBJ whole genome shotgun (WGS) entry which is preliminary data.</text>
</comment>
<feature type="transmembrane region" description="Helical" evidence="1">
    <location>
        <begin position="6"/>
        <end position="21"/>
    </location>
</feature>
<dbReference type="Proteomes" id="UP000249542">
    <property type="component" value="Unassembled WGS sequence"/>
</dbReference>
<keyword evidence="3" id="KW-1185">Reference proteome</keyword>
<proteinExistence type="predicted"/>
<gene>
    <name evidence="2" type="ORF">LX95_01715</name>
</gene>
<dbReference type="InterPro" id="IPR037185">
    <property type="entry name" value="EmrE-like"/>
</dbReference>
<feature type="transmembrane region" description="Helical" evidence="1">
    <location>
        <begin position="146"/>
        <end position="167"/>
    </location>
</feature>
<evidence type="ECO:0000313" key="3">
    <source>
        <dbReference type="Proteomes" id="UP000249542"/>
    </source>
</evidence>
<keyword evidence="1" id="KW-1133">Transmembrane helix</keyword>
<dbReference type="RefSeq" id="WP_111541015.1">
    <property type="nucleotide sequence ID" value="NZ_QKYV01000004.1"/>
</dbReference>
<name>A0A2W7IMR3_9FLAO</name>
<feature type="transmembrane region" description="Helical" evidence="1">
    <location>
        <begin position="271"/>
        <end position="288"/>
    </location>
</feature>
<evidence type="ECO:0000256" key="1">
    <source>
        <dbReference type="SAM" id="Phobius"/>
    </source>
</evidence>
<accession>A0A2W7IMR3</accession>
<feature type="transmembrane region" description="Helical" evidence="1">
    <location>
        <begin position="212"/>
        <end position="230"/>
    </location>
</feature>
<organism evidence="2 3">
    <name type="scientific">Mesonia algae</name>
    <dbReference type="NCBI Taxonomy" id="213248"/>
    <lineage>
        <taxon>Bacteria</taxon>
        <taxon>Pseudomonadati</taxon>
        <taxon>Bacteroidota</taxon>
        <taxon>Flavobacteriia</taxon>
        <taxon>Flavobacteriales</taxon>
        <taxon>Flavobacteriaceae</taxon>
        <taxon>Mesonia</taxon>
    </lineage>
</organism>